<proteinExistence type="predicted"/>
<dbReference type="CDD" id="cd00593">
    <property type="entry name" value="RIBOc"/>
    <property type="match status" value="1"/>
</dbReference>
<dbReference type="InterPro" id="IPR000999">
    <property type="entry name" value="RNase_III_dom"/>
</dbReference>
<dbReference type="Proteomes" id="UP000799536">
    <property type="component" value="Unassembled WGS sequence"/>
</dbReference>
<evidence type="ECO:0000259" key="1">
    <source>
        <dbReference type="PROSITE" id="PS50142"/>
    </source>
</evidence>
<dbReference type="GO" id="GO:0006396">
    <property type="term" value="P:RNA processing"/>
    <property type="evidence" value="ECO:0007669"/>
    <property type="project" value="InterPro"/>
</dbReference>
<reference evidence="2" key="1">
    <citation type="journal article" date="2020" name="Stud. Mycol.">
        <title>101 Dothideomycetes genomes: a test case for predicting lifestyles and emergence of pathogens.</title>
        <authorList>
            <person name="Haridas S."/>
            <person name="Albert R."/>
            <person name="Binder M."/>
            <person name="Bloem J."/>
            <person name="Labutti K."/>
            <person name="Salamov A."/>
            <person name="Andreopoulos B."/>
            <person name="Baker S."/>
            <person name="Barry K."/>
            <person name="Bills G."/>
            <person name="Bluhm B."/>
            <person name="Cannon C."/>
            <person name="Castanera R."/>
            <person name="Culley D."/>
            <person name="Daum C."/>
            <person name="Ezra D."/>
            <person name="Gonzalez J."/>
            <person name="Henrissat B."/>
            <person name="Kuo A."/>
            <person name="Liang C."/>
            <person name="Lipzen A."/>
            <person name="Lutzoni F."/>
            <person name="Magnuson J."/>
            <person name="Mondo S."/>
            <person name="Nolan M."/>
            <person name="Ohm R."/>
            <person name="Pangilinan J."/>
            <person name="Park H.-J."/>
            <person name="Ramirez L."/>
            <person name="Alfaro M."/>
            <person name="Sun H."/>
            <person name="Tritt A."/>
            <person name="Yoshinaga Y."/>
            <person name="Zwiers L.-H."/>
            <person name="Turgeon B."/>
            <person name="Goodwin S."/>
            <person name="Spatafora J."/>
            <person name="Crous P."/>
            <person name="Grigoriev I."/>
        </authorList>
    </citation>
    <scope>NUCLEOTIDE SEQUENCE</scope>
    <source>
        <strain evidence="2">ATCC 74209</strain>
    </source>
</reference>
<sequence>MAREKFSHEERVQGVEAILRYVFNDKEKCLEALQADFWPKNNRLALLGDGILEVVLRAAWYETNLEVGTYTNIIHNGAASNKALTIRGRNLGIDRFIIVNPGQDTASDKLVATALEALIGAVKVDGGDAAAATVIEYLGFLSVVTNEVKKFHQQFGDVA</sequence>
<keyword evidence="3" id="KW-1185">Reference proteome</keyword>
<evidence type="ECO:0000313" key="3">
    <source>
        <dbReference type="Proteomes" id="UP000799536"/>
    </source>
</evidence>
<name>A0A9P4MUL1_9PLEO</name>
<dbReference type="InterPro" id="IPR036389">
    <property type="entry name" value="RNase_III_sf"/>
</dbReference>
<dbReference type="SMART" id="SM00535">
    <property type="entry name" value="RIBOc"/>
    <property type="match status" value="1"/>
</dbReference>
<dbReference type="SUPFAM" id="SSF69065">
    <property type="entry name" value="RNase III domain-like"/>
    <property type="match status" value="1"/>
</dbReference>
<organism evidence="2 3">
    <name type="scientific">Delitschia confertaspora ATCC 74209</name>
    <dbReference type="NCBI Taxonomy" id="1513339"/>
    <lineage>
        <taxon>Eukaryota</taxon>
        <taxon>Fungi</taxon>
        <taxon>Dikarya</taxon>
        <taxon>Ascomycota</taxon>
        <taxon>Pezizomycotina</taxon>
        <taxon>Dothideomycetes</taxon>
        <taxon>Pleosporomycetidae</taxon>
        <taxon>Pleosporales</taxon>
        <taxon>Delitschiaceae</taxon>
        <taxon>Delitschia</taxon>
    </lineage>
</organism>
<dbReference type="PROSITE" id="PS50142">
    <property type="entry name" value="RNASE_3_2"/>
    <property type="match status" value="1"/>
</dbReference>
<protein>
    <submittedName>
        <fullName evidence="2">Ribonuclease III</fullName>
    </submittedName>
</protein>
<dbReference type="Gene3D" id="1.10.1520.10">
    <property type="entry name" value="Ribonuclease III domain"/>
    <property type="match status" value="1"/>
</dbReference>
<feature type="domain" description="RNase III" evidence="1">
    <location>
        <begin position="42"/>
        <end position="127"/>
    </location>
</feature>
<dbReference type="OrthoDB" id="67027at2759"/>
<comment type="caution">
    <text evidence="2">The sequence shown here is derived from an EMBL/GenBank/DDBJ whole genome shotgun (WGS) entry which is preliminary data.</text>
</comment>
<evidence type="ECO:0000313" key="2">
    <source>
        <dbReference type="EMBL" id="KAF2203167.1"/>
    </source>
</evidence>
<gene>
    <name evidence="2" type="ORF">GQ43DRAFT_470230</name>
</gene>
<dbReference type="AlphaFoldDB" id="A0A9P4MUL1"/>
<dbReference type="Pfam" id="PF00636">
    <property type="entry name" value="Ribonuclease_3"/>
    <property type="match status" value="1"/>
</dbReference>
<accession>A0A9P4MUL1</accession>
<dbReference type="GO" id="GO:0004525">
    <property type="term" value="F:ribonuclease III activity"/>
    <property type="evidence" value="ECO:0007669"/>
    <property type="project" value="InterPro"/>
</dbReference>
<dbReference type="EMBL" id="ML993911">
    <property type="protein sequence ID" value="KAF2203167.1"/>
    <property type="molecule type" value="Genomic_DNA"/>
</dbReference>